<reference evidence="8" key="1">
    <citation type="journal article" date="2014" name="Int. J. Syst. Evol. Microbiol.">
        <title>Complete genome sequence of Corynebacterium casei LMG S-19264T (=DSM 44701T), isolated from a smear-ripened cheese.</title>
        <authorList>
            <consortium name="US DOE Joint Genome Institute (JGI-PGF)"/>
            <person name="Walter F."/>
            <person name="Albersmeier A."/>
            <person name="Kalinowski J."/>
            <person name="Ruckert C."/>
        </authorList>
    </citation>
    <scope>NUCLEOTIDE SEQUENCE</scope>
    <source>
        <strain evidence="8">JCM 10088</strain>
    </source>
</reference>
<dbReference type="EMBL" id="BMNL01000003">
    <property type="protein sequence ID" value="GGP21316.1"/>
    <property type="molecule type" value="Genomic_DNA"/>
</dbReference>
<comment type="similarity">
    <text evidence="1 5 6">Belongs to the universal ribosomal protein uL15 family.</text>
</comment>
<dbReference type="PANTHER" id="PTHR11721">
    <property type="entry name" value="60S RIBOSOMAL PROTEIN L27A"/>
    <property type="match status" value="1"/>
</dbReference>
<evidence type="ECO:0000256" key="5">
    <source>
        <dbReference type="HAMAP-Rule" id="MF_01341"/>
    </source>
</evidence>
<proteinExistence type="inferred from homology"/>
<dbReference type="GO" id="GO:0019843">
    <property type="term" value="F:rRNA binding"/>
    <property type="evidence" value="ECO:0007669"/>
    <property type="project" value="UniProtKB-UniRule"/>
</dbReference>
<dbReference type="AlphaFoldDB" id="A0A830GVW1"/>
<dbReference type="GO" id="GO:0006412">
    <property type="term" value="P:translation"/>
    <property type="evidence" value="ECO:0007669"/>
    <property type="project" value="UniProtKB-UniRule"/>
</dbReference>
<dbReference type="GO" id="GO:0003735">
    <property type="term" value="F:structural constituent of ribosome"/>
    <property type="evidence" value="ECO:0007669"/>
    <property type="project" value="InterPro"/>
</dbReference>
<evidence type="ECO:0000259" key="7">
    <source>
        <dbReference type="Pfam" id="PF00828"/>
    </source>
</evidence>
<dbReference type="HAMAP" id="MF_01341">
    <property type="entry name" value="Ribosomal_uL15"/>
    <property type="match status" value="1"/>
</dbReference>
<keyword evidence="3 5" id="KW-0687">Ribonucleoprotein</keyword>
<keyword evidence="5" id="KW-0694">RNA-binding</keyword>
<dbReference type="PANTHER" id="PTHR11721:SF3">
    <property type="entry name" value="LARGE RIBOSOMAL SUBUNIT PROTEIN UL15"/>
    <property type="match status" value="1"/>
</dbReference>
<organism evidence="8 9">
    <name type="scientific">Thermocladium modestius</name>
    <dbReference type="NCBI Taxonomy" id="62609"/>
    <lineage>
        <taxon>Archaea</taxon>
        <taxon>Thermoproteota</taxon>
        <taxon>Thermoprotei</taxon>
        <taxon>Thermoproteales</taxon>
        <taxon>Thermoproteaceae</taxon>
        <taxon>Thermocladium</taxon>
    </lineage>
</organism>
<dbReference type="GO" id="GO:0022625">
    <property type="term" value="C:cytosolic large ribosomal subunit"/>
    <property type="evidence" value="ECO:0007669"/>
    <property type="project" value="TreeGrafter"/>
</dbReference>
<evidence type="ECO:0000256" key="3">
    <source>
        <dbReference type="ARBA" id="ARBA00023274"/>
    </source>
</evidence>
<evidence type="ECO:0000313" key="9">
    <source>
        <dbReference type="Proteomes" id="UP000610960"/>
    </source>
</evidence>
<dbReference type="Pfam" id="PF00828">
    <property type="entry name" value="Ribosomal_L27A"/>
    <property type="match status" value="1"/>
</dbReference>
<reference evidence="8" key="2">
    <citation type="submission" date="2020-09" db="EMBL/GenBank/DDBJ databases">
        <authorList>
            <person name="Sun Q."/>
            <person name="Ohkuma M."/>
        </authorList>
    </citation>
    <scope>NUCLEOTIDE SEQUENCE</scope>
    <source>
        <strain evidence="8">JCM 10088</strain>
    </source>
</reference>
<dbReference type="SUPFAM" id="SSF52080">
    <property type="entry name" value="Ribosomal proteins L15p and L18e"/>
    <property type="match status" value="1"/>
</dbReference>
<dbReference type="InterPro" id="IPR027386">
    <property type="entry name" value="Rbsml_uL15_N"/>
</dbReference>
<name>A0A830GVW1_9CREN</name>
<keyword evidence="5" id="KW-0699">rRNA-binding</keyword>
<dbReference type="InterPro" id="IPR021131">
    <property type="entry name" value="Ribosomal_uL15/eL18"/>
</dbReference>
<dbReference type="InterPro" id="IPR030878">
    <property type="entry name" value="Ribosomal_uL15"/>
</dbReference>
<dbReference type="PROSITE" id="PS00475">
    <property type="entry name" value="RIBOSOMAL_L15"/>
    <property type="match status" value="1"/>
</dbReference>
<feature type="domain" description="Large ribosomal subunit protein uL15/eL18" evidence="7">
    <location>
        <begin position="78"/>
        <end position="148"/>
    </location>
</feature>
<evidence type="ECO:0000256" key="4">
    <source>
        <dbReference type="ARBA" id="ARBA00035200"/>
    </source>
</evidence>
<sequence>MTRRFTKKTRKLRGWRTHSWGRVGQHRRNNSGGSERVGLLKHKKSLLMELAEKNNGWPLIGKHGFVQPPPLRSRLKSINVGRLGEVVRELAAQGKAVQESGKYVVDLAALGYDKLLGGGSINEPIMVRAAAASASAIEKIRKAGGEVVIQRGLLH</sequence>
<dbReference type="Proteomes" id="UP000610960">
    <property type="component" value="Unassembled WGS sequence"/>
</dbReference>
<dbReference type="RefSeq" id="WP_188596591.1">
    <property type="nucleotide sequence ID" value="NZ_BMNL01000003.1"/>
</dbReference>
<dbReference type="Gene3D" id="3.100.10.10">
    <property type="match status" value="1"/>
</dbReference>
<comment type="caution">
    <text evidence="8">The sequence shown here is derived from an EMBL/GenBank/DDBJ whole genome shotgun (WGS) entry which is preliminary data.</text>
</comment>
<protein>
    <recommendedName>
        <fullName evidence="4 5">Large ribosomal subunit protein uL15</fullName>
    </recommendedName>
</protein>
<evidence type="ECO:0000256" key="1">
    <source>
        <dbReference type="ARBA" id="ARBA00007320"/>
    </source>
</evidence>
<evidence type="ECO:0000256" key="2">
    <source>
        <dbReference type="ARBA" id="ARBA00022980"/>
    </source>
</evidence>
<dbReference type="OrthoDB" id="9418at2157"/>
<evidence type="ECO:0000313" key="8">
    <source>
        <dbReference type="EMBL" id="GGP21316.1"/>
    </source>
</evidence>
<comment type="subunit">
    <text evidence="5">Part of the 50S ribosomal subunit.</text>
</comment>
<dbReference type="InterPro" id="IPR036227">
    <property type="entry name" value="Ribosomal_uL15/eL18_sf"/>
</dbReference>
<evidence type="ECO:0000256" key="6">
    <source>
        <dbReference type="RuleBase" id="RU003888"/>
    </source>
</evidence>
<dbReference type="InterPro" id="IPR001196">
    <property type="entry name" value="Ribosomal_uL15_CS"/>
</dbReference>
<keyword evidence="2 5" id="KW-0689">Ribosomal protein</keyword>
<dbReference type="Gene3D" id="4.10.990.10">
    <property type="match status" value="1"/>
</dbReference>
<accession>A0A830GVW1</accession>
<keyword evidence="9" id="KW-1185">Reference proteome</keyword>
<gene>
    <name evidence="5" type="primary">rpl15</name>
    <name evidence="8" type="ORF">GCM10007981_12640</name>
</gene>
<comment type="function">
    <text evidence="5">Binds to the 23S rRNA.</text>
</comment>